<comment type="similarity">
    <text evidence="1">Belongs to the leucine-binding protein family.</text>
</comment>
<dbReference type="Pfam" id="PF13458">
    <property type="entry name" value="Peripla_BP_6"/>
    <property type="match status" value="1"/>
</dbReference>
<dbReference type="InterPro" id="IPR028081">
    <property type="entry name" value="Leu-bd"/>
</dbReference>
<dbReference type="Gene3D" id="3.40.50.2300">
    <property type="match status" value="2"/>
</dbReference>
<keyword evidence="2" id="KW-0813">Transport</keyword>
<feature type="signal peptide" evidence="5">
    <location>
        <begin position="1"/>
        <end position="24"/>
    </location>
</feature>
<keyword evidence="4" id="KW-0029">Amino-acid transport</keyword>
<keyword evidence="3 5" id="KW-0732">Signal</keyword>
<dbReference type="AlphaFoldDB" id="A0A0G3EQA9"/>
<reference evidence="8" key="1">
    <citation type="submission" date="2015-06" db="EMBL/GenBank/DDBJ databases">
        <authorList>
            <person name="Lim Y.L."/>
            <person name="Ee R."/>
            <person name="Yong D."/>
            <person name="How K.Y."/>
            <person name="Yin W.F."/>
            <person name="Chan K.G."/>
        </authorList>
    </citation>
    <scope>NUCLEOTIDE SEQUENCE [LARGE SCALE GENOMIC DNA]</scope>
    <source>
        <strain evidence="8">DSM 25325</strain>
    </source>
</reference>
<dbReference type="OrthoDB" id="5469508at2"/>
<dbReference type="GO" id="GO:0006865">
    <property type="term" value="P:amino acid transport"/>
    <property type="evidence" value="ECO:0007669"/>
    <property type="project" value="UniProtKB-KW"/>
</dbReference>
<dbReference type="EMBL" id="CP011568">
    <property type="protein sequence ID" value="AKJ67482.1"/>
    <property type="molecule type" value="Genomic_DNA"/>
</dbReference>
<dbReference type="Proteomes" id="UP000036700">
    <property type="component" value="Chromosome"/>
</dbReference>
<dbReference type="PANTHER" id="PTHR47151">
    <property type="entry name" value="LEU/ILE/VAL-BINDING ABC TRANSPORTER SUBUNIT"/>
    <property type="match status" value="1"/>
</dbReference>
<protein>
    <submittedName>
        <fullName evidence="7">Branched chain amino acid ABC transporter substrate-binding protein</fullName>
    </submittedName>
</protein>
<feature type="domain" description="Leucine-binding protein" evidence="6">
    <location>
        <begin position="28"/>
        <end position="369"/>
    </location>
</feature>
<evidence type="ECO:0000256" key="5">
    <source>
        <dbReference type="SAM" id="SignalP"/>
    </source>
</evidence>
<feature type="chain" id="PRO_5002553640" evidence="5">
    <location>
        <begin position="25"/>
        <end position="377"/>
    </location>
</feature>
<accession>A0A0G3EQA9</accession>
<gene>
    <name evidence="7" type="ORF">ABW99_03800</name>
</gene>
<evidence type="ECO:0000313" key="8">
    <source>
        <dbReference type="Proteomes" id="UP000036700"/>
    </source>
</evidence>
<organism evidence="7 8">
    <name type="scientific">Pandoraea thiooxydans</name>
    <dbReference type="NCBI Taxonomy" id="445709"/>
    <lineage>
        <taxon>Bacteria</taxon>
        <taxon>Pseudomonadati</taxon>
        <taxon>Pseudomonadota</taxon>
        <taxon>Betaproteobacteria</taxon>
        <taxon>Burkholderiales</taxon>
        <taxon>Burkholderiaceae</taxon>
        <taxon>Pandoraea</taxon>
    </lineage>
</organism>
<evidence type="ECO:0000256" key="4">
    <source>
        <dbReference type="ARBA" id="ARBA00022970"/>
    </source>
</evidence>
<dbReference type="CDD" id="cd06342">
    <property type="entry name" value="PBP1_ABC_LIVBP-like"/>
    <property type="match status" value="1"/>
</dbReference>
<keyword evidence="8" id="KW-1185">Reference proteome</keyword>
<evidence type="ECO:0000259" key="6">
    <source>
        <dbReference type="Pfam" id="PF13458"/>
    </source>
</evidence>
<evidence type="ECO:0000313" key="7">
    <source>
        <dbReference type="EMBL" id="AKJ67482.1"/>
    </source>
</evidence>
<dbReference type="PATRIC" id="fig|445709.3.peg.812"/>
<dbReference type="RefSeq" id="WP_047213076.1">
    <property type="nucleotide sequence ID" value="NZ_CP011568.3"/>
</dbReference>
<dbReference type="InterPro" id="IPR000709">
    <property type="entry name" value="Leu_Ile_Val-bd"/>
</dbReference>
<dbReference type="STRING" id="445709.ABW99_03800"/>
<evidence type="ECO:0000256" key="1">
    <source>
        <dbReference type="ARBA" id="ARBA00010062"/>
    </source>
</evidence>
<sequence>MKRFARISAVSVFSLTVGVGAALAASGPIKIGVQAPITGDYAGEGQGIENGVKLLANEQNAAGGLLGRKIDVVVCDDEGKPAQAAICARKLVNDGVIAVIGTYTSGAALAAAPIYSAANVIQTSDGTSDELTAKGWKTFFRNAPPNSAEAVFTAQYLVKAKHYKRIVVLSDHSSYATGLADSVDKAIKADGGNVVAKDYITAGTQDYSAVLTKLKAANPDVVYFSGYYTDGGLIRAQMEQLGMKAAFVGGDANQNAAFAKIAGPAAKGAIIINIPSPENLPYKEAKKFLADYVKAYGSAPPSIYTFTNADGFRAVIAAIKATKSTDTAKLIPWLHNMKGFQGVTGPFSWDAKGERIGSPMAAFEVQADGSYKTVYPM</sequence>
<dbReference type="InterPro" id="IPR028082">
    <property type="entry name" value="Peripla_BP_I"/>
</dbReference>
<dbReference type="KEGG" id="ptx:ABW99_03800"/>
<proteinExistence type="inferred from homology"/>
<dbReference type="PANTHER" id="PTHR47151:SF2">
    <property type="entry name" value="AMINO ACID BINDING PROTEIN"/>
    <property type="match status" value="1"/>
</dbReference>
<name>A0A0G3EQA9_9BURK</name>
<evidence type="ECO:0000256" key="2">
    <source>
        <dbReference type="ARBA" id="ARBA00022448"/>
    </source>
</evidence>
<dbReference type="SUPFAM" id="SSF53822">
    <property type="entry name" value="Periplasmic binding protein-like I"/>
    <property type="match status" value="1"/>
</dbReference>
<dbReference type="PRINTS" id="PR00337">
    <property type="entry name" value="LEUILEVALBP"/>
</dbReference>
<evidence type="ECO:0000256" key="3">
    <source>
        <dbReference type="ARBA" id="ARBA00022729"/>
    </source>
</evidence>